<comment type="similarity">
    <text evidence="1 3 4">Belongs to the complex I 30 kDa subunit family.</text>
</comment>
<dbReference type="InterPro" id="IPR001268">
    <property type="entry name" value="NADH_UbQ_OxRdtase_30kDa_su"/>
</dbReference>
<dbReference type="HAMAP" id="MF_01357">
    <property type="entry name" value="NDH1_NuoC"/>
    <property type="match status" value="1"/>
</dbReference>
<gene>
    <name evidence="3" type="primary">nuoC</name>
    <name evidence="7" type="ORF">JX001_09600</name>
</gene>
<dbReference type="EMBL" id="CP070968">
    <property type="protein sequence ID" value="QSF53079.1"/>
    <property type="molecule type" value="Genomic_DNA"/>
</dbReference>
<dbReference type="Gene3D" id="3.30.460.80">
    <property type="entry name" value="NADH:ubiquinone oxidoreductase, 30kDa subunit"/>
    <property type="match status" value="1"/>
</dbReference>
<proteinExistence type="inferred from homology"/>
<keyword evidence="3 4" id="KW-1278">Translocase</keyword>
<organism evidence="7 8">
    <name type="scientific">Brevundimonas fontaquae</name>
    <dbReference type="NCBI Taxonomy" id="2813778"/>
    <lineage>
        <taxon>Bacteria</taxon>
        <taxon>Pseudomonadati</taxon>
        <taxon>Pseudomonadota</taxon>
        <taxon>Alphaproteobacteria</taxon>
        <taxon>Caulobacterales</taxon>
        <taxon>Caulobacteraceae</taxon>
        <taxon>Brevundimonas</taxon>
    </lineage>
</organism>
<evidence type="ECO:0000256" key="2">
    <source>
        <dbReference type="ARBA" id="ARBA00022448"/>
    </source>
</evidence>
<evidence type="ECO:0000256" key="3">
    <source>
        <dbReference type="HAMAP-Rule" id="MF_01357"/>
    </source>
</evidence>
<dbReference type="NCBIfam" id="NF004730">
    <property type="entry name" value="PRK06074.1-1"/>
    <property type="match status" value="1"/>
</dbReference>
<comment type="subcellular location">
    <subcellularLocation>
        <location evidence="3">Cell membrane</location>
        <topology evidence="3">Peripheral membrane protein</topology>
        <orientation evidence="3">Cytoplasmic side</orientation>
    </subcellularLocation>
</comment>
<evidence type="ECO:0000313" key="7">
    <source>
        <dbReference type="EMBL" id="QSF53079.1"/>
    </source>
</evidence>
<reference evidence="7 8" key="1">
    <citation type="submission" date="2021-02" db="EMBL/GenBank/DDBJ databases">
        <title>Brevundimonas sp. CS1 genome sequence.</title>
        <authorList>
            <person name="Lee K."/>
            <person name="Choi Y.-J."/>
            <person name="Son H.-R."/>
        </authorList>
    </citation>
    <scope>NUCLEOTIDE SEQUENCE [LARGE SCALE GENOMIC DNA]</scope>
    <source>
        <strain evidence="7 8">CS1</strain>
    </source>
</reference>
<feature type="domain" description="NADH:ubiquinone oxidoreductase 30kDa subunit" evidence="6">
    <location>
        <begin position="40"/>
        <end position="157"/>
    </location>
</feature>
<comment type="function">
    <text evidence="3">NDH-1 shuttles electrons from NADH, via FMN and iron-sulfur (Fe-S) centers, to quinones in the respiratory chain. The immediate electron acceptor for the enzyme in this species is believed to be ubiquinone. Couples the redox reaction to proton translocation (for every two electrons transferred, four hydrogen ions are translocated across the cytoplasmic membrane), and thus conserves the redox energy in a proton gradient.</text>
</comment>
<sequence length="209" mass="23713">MTSLAVQAQHESALTPLGAEMVGALGVEAQVAFGELTLVAPRERIVEVLTALRDQFGFQQLLDLCGVDYPDRKERFEVVYHLLSMTRNARLRVKVSTDETQPVPSVISAYPAANWFEREAYDMYGMLFSGHPDMRRLLTDYGFEGHPLRKDFPMTGYVEVRYDEEQRRVVYEPVKLTQEFRTFDFLSPWEGAEYPAPVLPGDEKAGGQA</sequence>
<dbReference type="InterPro" id="IPR010218">
    <property type="entry name" value="NADH_DH_suC"/>
</dbReference>
<evidence type="ECO:0000256" key="4">
    <source>
        <dbReference type="RuleBase" id="RU003456"/>
    </source>
</evidence>
<dbReference type="SUPFAM" id="SSF143243">
    <property type="entry name" value="Nqo5-like"/>
    <property type="match status" value="1"/>
</dbReference>
<dbReference type="PANTHER" id="PTHR10884">
    <property type="entry name" value="NADH DEHYDROGENASE UBIQUINONE IRON-SULFUR PROTEIN 3"/>
    <property type="match status" value="1"/>
</dbReference>
<dbReference type="Pfam" id="PF00329">
    <property type="entry name" value="Complex1_30kDa"/>
    <property type="match status" value="1"/>
</dbReference>
<dbReference type="InterPro" id="IPR037232">
    <property type="entry name" value="NADH_quin_OxRdtase_su_C/D-like"/>
</dbReference>
<dbReference type="PANTHER" id="PTHR10884:SF14">
    <property type="entry name" value="NADH DEHYDROGENASE [UBIQUINONE] IRON-SULFUR PROTEIN 3, MITOCHONDRIAL"/>
    <property type="match status" value="1"/>
</dbReference>
<dbReference type="PROSITE" id="PS00542">
    <property type="entry name" value="COMPLEX1_30K"/>
    <property type="match status" value="1"/>
</dbReference>
<keyword evidence="2 3" id="KW-0813">Transport</keyword>
<comment type="subunit">
    <text evidence="3">NDH-1 is composed of 14 different subunits. Subunits NuoB, C, D, E, F, and G constitute the peripheral sector of the complex.</text>
</comment>
<keyword evidence="8" id="KW-1185">Reference proteome</keyword>
<dbReference type="InterPro" id="IPR020396">
    <property type="entry name" value="NADH_UbQ_OxRdtase_CS"/>
</dbReference>
<keyword evidence="3" id="KW-0472">Membrane</keyword>
<dbReference type="NCBIfam" id="NF004733">
    <property type="entry name" value="PRK06074.1-5"/>
    <property type="match status" value="1"/>
</dbReference>
<evidence type="ECO:0000256" key="5">
    <source>
        <dbReference type="RuleBase" id="RU003582"/>
    </source>
</evidence>
<dbReference type="Proteomes" id="UP000662957">
    <property type="component" value="Chromosome"/>
</dbReference>
<keyword evidence="3 5" id="KW-0874">Quinone</keyword>
<keyword evidence="3 4" id="KW-0520">NAD</keyword>
<dbReference type="EC" id="7.1.1.-" evidence="3"/>
<comment type="catalytic activity">
    <reaction evidence="3 5">
        <text>a quinone + NADH + 5 H(+)(in) = a quinol + NAD(+) + 4 H(+)(out)</text>
        <dbReference type="Rhea" id="RHEA:57888"/>
        <dbReference type="ChEBI" id="CHEBI:15378"/>
        <dbReference type="ChEBI" id="CHEBI:24646"/>
        <dbReference type="ChEBI" id="CHEBI:57540"/>
        <dbReference type="ChEBI" id="CHEBI:57945"/>
        <dbReference type="ChEBI" id="CHEBI:132124"/>
    </reaction>
</comment>
<dbReference type="GO" id="GO:0016491">
    <property type="term" value="F:oxidoreductase activity"/>
    <property type="evidence" value="ECO:0007669"/>
    <property type="project" value="UniProtKB-KW"/>
</dbReference>
<keyword evidence="7" id="KW-0560">Oxidoreductase</keyword>
<dbReference type="RefSeq" id="WP_205680891.1">
    <property type="nucleotide sequence ID" value="NZ_CP070968.1"/>
</dbReference>
<keyword evidence="3" id="KW-1003">Cell membrane</keyword>
<accession>A0ABX7LN06</accession>
<evidence type="ECO:0000313" key="8">
    <source>
        <dbReference type="Proteomes" id="UP000662957"/>
    </source>
</evidence>
<protein>
    <recommendedName>
        <fullName evidence="3">NADH-quinone oxidoreductase subunit C</fullName>
        <ecNumber evidence="3">7.1.1.-</ecNumber>
    </recommendedName>
    <alternativeName>
        <fullName evidence="3">NADH dehydrogenase I subunit C</fullName>
    </alternativeName>
    <alternativeName>
        <fullName evidence="3">NDH-1 subunit C</fullName>
    </alternativeName>
</protein>
<name>A0ABX7LN06_9CAUL</name>
<evidence type="ECO:0000259" key="6">
    <source>
        <dbReference type="Pfam" id="PF00329"/>
    </source>
</evidence>
<keyword evidence="3" id="KW-0830">Ubiquinone</keyword>
<evidence type="ECO:0000256" key="1">
    <source>
        <dbReference type="ARBA" id="ARBA00007569"/>
    </source>
</evidence>
<dbReference type="NCBIfam" id="TIGR01961">
    <property type="entry name" value="NuoC_fam"/>
    <property type="match status" value="1"/>
</dbReference>